<evidence type="ECO:0000256" key="13">
    <source>
        <dbReference type="ARBA" id="ARBA00046467"/>
    </source>
</evidence>
<feature type="region of interest" description="Disordered" evidence="15">
    <location>
        <begin position="243"/>
        <end position="294"/>
    </location>
</feature>
<keyword evidence="14" id="KW-0539">Nucleus</keyword>
<evidence type="ECO:0000313" key="18">
    <source>
        <dbReference type="EMBL" id="KAK0130716.1"/>
    </source>
</evidence>
<comment type="function">
    <text evidence="12">Binds to the mitochondrial light strand promoter and functions in mitochondrial transcription regulation. Component of the mitochondrial transcription initiation complex, composed at least of TFB2M, TFAM and POLRMT that is required for basal transcription of mitochondrial DNA. In this complex, TFAM recruits POLRMT to a specific promoter whereas TFB2M induces structural changes in POLRMT to enable promoter opening and trapping of the DNA non-template strand. Required for accurate and efficient promoter recognition by the mitochondrial RNA polymerase. Promotes transcription initiation from the HSP1 and the light strand promoter by binding immediately upstream of transcriptional start sites. Is able to unwind DNA. Bends the mitochondrial light strand promoter DNA into a U-turn shape via its HMG boxes. Required for maintenance of normal levels of mitochondrial DNA. May play a role in organizing and compacting mitochondrial DNA.</text>
</comment>
<protein>
    <recommendedName>
        <fullName evidence="11">Transcription factor A, mitochondrial</fullName>
    </recommendedName>
</protein>
<organism evidence="18 19">
    <name type="scientific">Merluccius polli</name>
    <name type="common">Benguela hake</name>
    <name type="synonym">Merluccius cadenati</name>
    <dbReference type="NCBI Taxonomy" id="89951"/>
    <lineage>
        <taxon>Eukaryota</taxon>
        <taxon>Metazoa</taxon>
        <taxon>Chordata</taxon>
        <taxon>Craniata</taxon>
        <taxon>Vertebrata</taxon>
        <taxon>Euteleostomi</taxon>
        <taxon>Actinopterygii</taxon>
        <taxon>Neopterygii</taxon>
        <taxon>Teleostei</taxon>
        <taxon>Neoteleostei</taxon>
        <taxon>Acanthomorphata</taxon>
        <taxon>Zeiogadaria</taxon>
        <taxon>Gadariae</taxon>
        <taxon>Gadiformes</taxon>
        <taxon>Gadoidei</taxon>
        <taxon>Merlucciidae</taxon>
        <taxon>Merluccius</taxon>
    </lineage>
</organism>
<name>A0AA47NLH4_MERPO</name>
<keyword evidence="7" id="KW-0496">Mitochondrion</keyword>
<keyword evidence="8" id="KW-0010">Activator</keyword>
<evidence type="ECO:0000259" key="17">
    <source>
        <dbReference type="PROSITE" id="PS50118"/>
    </source>
</evidence>
<keyword evidence="4" id="KW-0809">Transit peptide</keyword>
<proteinExistence type="predicted"/>
<evidence type="ECO:0000256" key="15">
    <source>
        <dbReference type="SAM" id="MobiDB-lite"/>
    </source>
</evidence>
<dbReference type="PANTHER" id="PTHR48112:SF36">
    <property type="entry name" value="TRANSCRIPTION FACTOR A, MITOCHONDRIAL"/>
    <property type="match status" value="1"/>
</dbReference>
<feature type="DNA-binding region" description="HMG box" evidence="14">
    <location>
        <begin position="60"/>
        <end position="128"/>
    </location>
</feature>
<keyword evidence="6 14" id="KW-0238">DNA-binding</keyword>
<feature type="chain" id="PRO_5041227871" description="Transcription factor A, mitochondrial" evidence="16">
    <location>
        <begin position="17"/>
        <end position="294"/>
    </location>
</feature>
<dbReference type="SUPFAM" id="SSF47095">
    <property type="entry name" value="HMG-box"/>
    <property type="match status" value="2"/>
</dbReference>
<comment type="subcellular location">
    <subcellularLocation>
        <location evidence="1">Mitochondrion matrix</location>
        <location evidence="1">Mitochondrion nucleoid</location>
    </subcellularLocation>
</comment>
<feature type="compositionally biased region" description="Low complexity" evidence="15">
    <location>
        <begin position="276"/>
        <end position="287"/>
    </location>
</feature>
<dbReference type="PROSITE" id="PS50118">
    <property type="entry name" value="HMG_BOX_2"/>
    <property type="match status" value="2"/>
</dbReference>
<keyword evidence="16" id="KW-0732">Signal</keyword>
<feature type="domain" description="HMG box" evidence="17">
    <location>
        <begin position="60"/>
        <end position="128"/>
    </location>
</feature>
<evidence type="ECO:0000256" key="8">
    <source>
        <dbReference type="ARBA" id="ARBA00023159"/>
    </source>
</evidence>
<dbReference type="GO" id="GO:0003677">
    <property type="term" value="F:DNA binding"/>
    <property type="evidence" value="ECO:0007669"/>
    <property type="project" value="UniProtKB-UniRule"/>
</dbReference>
<accession>A0AA47NLH4</accession>
<evidence type="ECO:0000256" key="16">
    <source>
        <dbReference type="SAM" id="SignalP"/>
    </source>
</evidence>
<keyword evidence="9" id="KW-0804">Transcription</keyword>
<feature type="domain" description="HMG box" evidence="17">
    <location>
        <begin position="165"/>
        <end position="229"/>
    </location>
</feature>
<evidence type="ECO:0000256" key="14">
    <source>
        <dbReference type="PROSITE-ProRule" id="PRU00267"/>
    </source>
</evidence>
<evidence type="ECO:0000256" key="9">
    <source>
        <dbReference type="ARBA" id="ARBA00023163"/>
    </source>
</evidence>
<dbReference type="CDD" id="cd21987">
    <property type="entry name" value="HMG-box_TFAM_rpt2"/>
    <property type="match status" value="1"/>
</dbReference>
<evidence type="ECO:0000256" key="6">
    <source>
        <dbReference type="ARBA" id="ARBA00023125"/>
    </source>
</evidence>
<keyword evidence="19" id="KW-1185">Reference proteome</keyword>
<dbReference type="Proteomes" id="UP001174136">
    <property type="component" value="Unassembled WGS sequence"/>
</dbReference>
<dbReference type="Pfam" id="PF00505">
    <property type="entry name" value="HMG_box"/>
    <property type="match status" value="1"/>
</dbReference>
<keyword evidence="2" id="KW-0597">Phosphoprotein</keyword>
<dbReference type="InterPro" id="IPR009071">
    <property type="entry name" value="HMG_box_dom"/>
</dbReference>
<gene>
    <name evidence="18" type="primary">TFAM</name>
    <name evidence="18" type="ORF">N1851_034650</name>
</gene>
<reference evidence="18" key="1">
    <citation type="journal article" date="2023" name="Front. Mar. Sci.">
        <title>A new Merluccius polli reference genome to investigate the effects of global change in West African waters.</title>
        <authorList>
            <person name="Mateo J.L."/>
            <person name="Blanco-Fernandez C."/>
            <person name="Garcia-Vazquez E."/>
            <person name="Machado-Schiaffino G."/>
        </authorList>
    </citation>
    <scope>NUCLEOTIDE SEQUENCE</scope>
    <source>
        <strain evidence="18">C29</strain>
        <tissue evidence="18">Fin</tissue>
    </source>
</reference>
<dbReference type="EMBL" id="JAOPHQ010006649">
    <property type="protein sequence ID" value="KAK0130716.1"/>
    <property type="molecule type" value="Genomic_DNA"/>
</dbReference>
<keyword evidence="5" id="KW-0805">Transcription regulation</keyword>
<dbReference type="InterPro" id="IPR036910">
    <property type="entry name" value="HMG_box_dom_sf"/>
</dbReference>
<comment type="subunit">
    <text evidence="13">Monomer; binds DNA as a monomer. Homodimer. Component of the mitochondrial transcription initiation complex, composed at least of TFB2M, TFAM and POLRMT. In this complex TFAM recruits POLRMT to the promoter whereas TFB2M induces structural changes in POLRMT to enable promoter opening and trapping of the DNA non-template strand. Upon metabolic stress, forms a complex composed of FOXO3, SIRT3, TFAM and POLRMT. Interacts with TFB1M and TFB2M. Interacts with CLPX; this enhances DNA-binding.</text>
</comment>
<keyword evidence="3" id="KW-0677">Repeat</keyword>
<dbReference type="AlphaFoldDB" id="A0AA47NLH4"/>
<evidence type="ECO:0000256" key="3">
    <source>
        <dbReference type="ARBA" id="ARBA00022737"/>
    </source>
</evidence>
<evidence type="ECO:0000256" key="4">
    <source>
        <dbReference type="ARBA" id="ARBA00022946"/>
    </source>
</evidence>
<dbReference type="InterPro" id="IPR050342">
    <property type="entry name" value="HMGB"/>
</dbReference>
<dbReference type="SMART" id="SM00398">
    <property type="entry name" value="HMG"/>
    <property type="match status" value="2"/>
</dbReference>
<dbReference type="GO" id="GO:0042645">
    <property type="term" value="C:mitochondrial nucleoid"/>
    <property type="evidence" value="ECO:0007669"/>
    <property type="project" value="UniProtKB-SubCell"/>
</dbReference>
<keyword evidence="10" id="KW-1135">Mitochondrion nucleoid</keyword>
<evidence type="ECO:0000256" key="1">
    <source>
        <dbReference type="ARBA" id="ARBA00004436"/>
    </source>
</evidence>
<dbReference type="GO" id="GO:0005634">
    <property type="term" value="C:nucleus"/>
    <property type="evidence" value="ECO:0007669"/>
    <property type="project" value="UniProtKB-UniRule"/>
</dbReference>
<evidence type="ECO:0000256" key="11">
    <source>
        <dbReference type="ARBA" id="ARBA00040582"/>
    </source>
</evidence>
<evidence type="ECO:0000313" key="19">
    <source>
        <dbReference type="Proteomes" id="UP001174136"/>
    </source>
</evidence>
<dbReference type="PANTHER" id="PTHR48112">
    <property type="entry name" value="HIGH MOBILITY GROUP PROTEIN DSP1"/>
    <property type="match status" value="1"/>
</dbReference>
<evidence type="ECO:0000256" key="2">
    <source>
        <dbReference type="ARBA" id="ARBA00022553"/>
    </source>
</evidence>
<evidence type="ECO:0000256" key="12">
    <source>
        <dbReference type="ARBA" id="ARBA00045216"/>
    </source>
</evidence>
<feature type="signal peptide" evidence="16">
    <location>
        <begin position="1"/>
        <end position="16"/>
    </location>
</feature>
<evidence type="ECO:0000256" key="7">
    <source>
        <dbReference type="ARBA" id="ARBA00023128"/>
    </source>
</evidence>
<comment type="caution">
    <text evidence="18">The sequence shown here is derived from an EMBL/GenBank/DDBJ whole genome shotgun (WGS) entry which is preliminary data.</text>
</comment>
<dbReference type="GO" id="GO:0006357">
    <property type="term" value="P:regulation of transcription by RNA polymerase II"/>
    <property type="evidence" value="ECO:0007669"/>
    <property type="project" value="TreeGrafter"/>
</dbReference>
<feature type="compositionally biased region" description="Basic residues" evidence="15">
    <location>
        <begin position="245"/>
        <end position="257"/>
    </location>
</feature>
<dbReference type="Pfam" id="PF09011">
    <property type="entry name" value="HMG_box_2"/>
    <property type="match status" value="1"/>
</dbReference>
<evidence type="ECO:0000256" key="5">
    <source>
        <dbReference type="ARBA" id="ARBA00023015"/>
    </source>
</evidence>
<sequence length="294" mass="33622">MAPFSVVSAGVVGLLAKSFSVLSCSSSSSSLARCTAVLPVLPVYLLPSRGLTTQTGGGPPKRPLNGYMRYVMQQQPTVVRQHPEIRLNEVVSKIAQQWRTLSAEQKRPFEEEFQRARDQFKVDFQRYQDQLSPAEAEQQAAEKKLKMAKRKEIRRKRELSILGKPKRPRSSFNIYMSEHFMEARGLTMPAKLMSLMDDWRNLLSHKKRVYTQLAEDDKIRYKNEMSSWEEHMVEIGREDLLRRQNMPKKKSSQKKMAPKKDEAKPKANAGKKKKMATATATGKTTAGSMKSKWE</sequence>
<feature type="DNA-binding region" description="HMG box" evidence="14">
    <location>
        <begin position="165"/>
        <end position="229"/>
    </location>
</feature>
<dbReference type="Gene3D" id="1.10.30.10">
    <property type="entry name" value="High mobility group box domain"/>
    <property type="match status" value="2"/>
</dbReference>
<dbReference type="CDD" id="cd00084">
    <property type="entry name" value="HMG-box_SF"/>
    <property type="match status" value="1"/>
</dbReference>
<evidence type="ECO:0000256" key="10">
    <source>
        <dbReference type="ARBA" id="ARBA00023271"/>
    </source>
</evidence>